<dbReference type="PRINTS" id="PR00741">
    <property type="entry name" value="GLHYDRLASE29"/>
</dbReference>
<evidence type="ECO:0000259" key="8">
    <source>
        <dbReference type="Pfam" id="PF01120"/>
    </source>
</evidence>
<dbReference type="OrthoDB" id="6039950at2759"/>
<evidence type="ECO:0000256" key="7">
    <source>
        <dbReference type="SAM" id="MobiDB-lite"/>
    </source>
</evidence>
<comment type="similarity">
    <text evidence="2">Belongs to the glycosyl hydrolase 29 family.</text>
</comment>
<evidence type="ECO:0000256" key="6">
    <source>
        <dbReference type="ARBA" id="ARBA00023295"/>
    </source>
</evidence>
<keyword evidence="10" id="KW-1185">Reference proteome</keyword>
<keyword evidence="6" id="KW-0326">Glycosidase</keyword>
<dbReference type="InterPro" id="IPR000933">
    <property type="entry name" value="Glyco_hydro_29"/>
</dbReference>
<feature type="region of interest" description="Disordered" evidence="7">
    <location>
        <begin position="567"/>
        <end position="587"/>
    </location>
</feature>
<evidence type="ECO:0000256" key="1">
    <source>
        <dbReference type="ARBA" id="ARBA00004071"/>
    </source>
</evidence>
<keyword evidence="4" id="KW-0732">Signal</keyword>
<evidence type="ECO:0000256" key="4">
    <source>
        <dbReference type="ARBA" id="ARBA00022729"/>
    </source>
</evidence>
<dbReference type="SMART" id="SM00812">
    <property type="entry name" value="Alpha_L_fucos"/>
    <property type="match status" value="1"/>
</dbReference>
<dbReference type="EC" id="3.2.1.51" evidence="3"/>
<evidence type="ECO:0000313" key="9">
    <source>
        <dbReference type="EMBL" id="TKA70781.1"/>
    </source>
</evidence>
<comment type="caution">
    <text evidence="9">The sequence shown here is derived from an EMBL/GenBank/DDBJ whole genome shotgun (WGS) entry which is preliminary data.</text>
</comment>
<evidence type="ECO:0000256" key="2">
    <source>
        <dbReference type="ARBA" id="ARBA00007951"/>
    </source>
</evidence>
<evidence type="ECO:0000313" key="10">
    <source>
        <dbReference type="Proteomes" id="UP000308768"/>
    </source>
</evidence>
<dbReference type="STRING" id="331657.A0A4U0X4L5"/>
<dbReference type="InterPro" id="IPR057739">
    <property type="entry name" value="Glyco_hydro_29_N"/>
</dbReference>
<dbReference type="GO" id="GO:0006004">
    <property type="term" value="P:fucose metabolic process"/>
    <property type="evidence" value="ECO:0007669"/>
    <property type="project" value="InterPro"/>
</dbReference>
<dbReference type="PANTHER" id="PTHR10030:SF37">
    <property type="entry name" value="ALPHA-L-FUCOSIDASE-RELATED"/>
    <property type="match status" value="1"/>
</dbReference>
<dbReference type="GO" id="GO:0004560">
    <property type="term" value="F:alpha-L-fucosidase activity"/>
    <property type="evidence" value="ECO:0007669"/>
    <property type="project" value="UniProtKB-EC"/>
</dbReference>
<sequence>MKLDIQYARSTQLWMPGTNKTQIVEVVVNNVGSEWVLANNSVKVTVSSSGYDTVVPGAINRLAPGDQARVQVGVKNKDASITGTTGSATVSISGVGVRASYAFNATFGIVPYEATYDSVYAHESPSWYNDLKYGIFIHWGVYSVPAWGNVGKKEFYAEWYWWDQNQGPNQTTETYQYDLATYGPDHVYDDFIQNFTADAFDPKAWVDLFADAGANYFVQVSKHHDGYAIFDLPANVSLRTSVAQFPHRNLLKELFDAAAQYQPHLHRGTYFSLPEWFNPAYAPYGFAQWPGGNATNPYTNATLPYTGYVPVNNFVQDVILPEMNTLAEMGTEIMWCDIGGPNLTAEFASAWFNTAADQNRQVVMDNRCGLPGDFDTPEYARYDAVQVRKWESNLGMDPFSYGYNRATPDSAYLKAVDIVTSLIDIVSKNGNFLLDVGPQANGTIIAIEQENLRQAGMWIKSHGEAIFNTTYWFVTPQEGTEIRFTQTMDAFYITALSKPNATIVLESPVPWVQGDKVTVVGGNASGTVVPSQLTATGSLQLTIAEAVQNADQYAWVFKISYGGTSSNATGTTTPRGNGTSSAPSGTSGPVAFQGVGGVSKSVNMLSMLLSAAGAVAVTLLL</sequence>
<organism evidence="9 10">
    <name type="scientific">Cryomyces minteri</name>
    <dbReference type="NCBI Taxonomy" id="331657"/>
    <lineage>
        <taxon>Eukaryota</taxon>
        <taxon>Fungi</taxon>
        <taxon>Dikarya</taxon>
        <taxon>Ascomycota</taxon>
        <taxon>Pezizomycotina</taxon>
        <taxon>Dothideomycetes</taxon>
        <taxon>Dothideomycetes incertae sedis</taxon>
        <taxon>Cryomyces</taxon>
    </lineage>
</organism>
<gene>
    <name evidence="9" type="ORF">B0A49_11175</name>
</gene>
<comment type="function">
    <text evidence="1">Alpha-L-fucosidase is responsible for hydrolyzing the alpha-1,6-linked fucose joined to the reducing-end N-acetylglucosamine of the carbohydrate moieties of glycoproteins.</text>
</comment>
<accession>A0A4U0X4L5</accession>
<dbReference type="Proteomes" id="UP000308768">
    <property type="component" value="Unassembled WGS sequence"/>
</dbReference>
<dbReference type="AlphaFoldDB" id="A0A4U0X4L5"/>
<evidence type="ECO:0000256" key="5">
    <source>
        <dbReference type="ARBA" id="ARBA00022801"/>
    </source>
</evidence>
<name>A0A4U0X4L5_9PEZI</name>
<dbReference type="InterPro" id="IPR017853">
    <property type="entry name" value="GH"/>
</dbReference>
<dbReference type="PANTHER" id="PTHR10030">
    <property type="entry name" value="ALPHA-L-FUCOSIDASE"/>
    <property type="match status" value="1"/>
</dbReference>
<feature type="domain" description="Glycoside hydrolase family 29 N-terminal" evidence="8">
    <location>
        <begin position="111"/>
        <end position="464"/>
    </location>
</feature>
<dbReference type="Pfam" id="PF01120">
    <property type="entry name" value="Alpha_L_fucos"/>
    <property type="match status" value="1"/>
</dbReference>
<dbReference type="EMBL" id="NAJN01000617">
    <property type="protein sequence ID" value="TKA70781.1"/>
    <property type="molecule type" value="Genomic_DNA"/>
</dbReference>
<protein>
    <recommendedName>
        <fullName evidence="3">alpha-L-fucosidase</fullName>
        <ecNumber evidence="3">3.2.1.51</ecNumber>
    </recommendedName>
</protein>
<dbReference type="SUPFAM" id="SSF51445">
    <property type="entry name" value="(Trans)glycosidases"/>
    <property type="match status" value="1"/>
</dbReference>
<reference evidence="9 10" key="1">
    <citation type="submission" date="2017-03" db="EMBL/GenBank/DDBJ databases">
        <title>Genomes of endolithic fungi from Antarctica.</title>
        <authorList>
            <person name="Coleine C."/>
            <person name="Masonjones S."/>
            <person name="Stajich J.E."/>
        </authorList>
    </citation>
    <scope>NUCLEOTIDE SEQUENCE [LARGE SCALE GENOMIC DNA]</scope>
    <source>
        <strain evidence="9 10">CCFEE 5187</strain>
    </source>
</reference>
<proteinExistence type="inferred from homology"/>
<dbReference type="Gene3D" id="3.20.20.80">
    <property type="entry name" value="Glycosidases"/>
    <property type="match status" value="1"/>
</dbReference>
<keyword evidence="5" id="KW-0378">Hydrolase</keyword>
<dbReference type="InterPro" id="IPR016286">
    <property type="entry name" value="FUC_metazoa-typ"/>
</dbReference>
<evidence type="ECO:0000256" key="3">
    <source>
        <dbReference type="ARBA" id="ARBA00012662"/>
    </source>
</evidence>
<dbReference type="GO" id="GO:0016139">
    <property type="term" value="P:glycoside catabolic process"/>
    <property type="evidence" value="ECO:0007669"/>
    <property type="project" value="TreeGrafter"/>
</dbReference>